<evidence type="ECO:0000256" key="4">
    <source>
        <dbReference type="ARBA" id="ARBA00023163"/>
    </source>
</evidence>
<dbReference type="Pfam" id="PF03965">
    <property type="entry name" value="Penicillinase_R"/>
    <property type="match status" value="1"/>
</dbReference>
<dbReference type="SUPFAM" id="SSF46785">
    <property type="entry name" value="Winged helix' DNA-binding domain"/>
    <property type="match status" value="1"/>
</dbReference>
<dbReference type="InterPro" id="IPR036388">
    <property type="entry name" value="WH-like_DNA-bd_sf"/>
</dbReference>
<proteinExistence type="inferred from homology"/>
<dbReference type="Proteomes" id="UP000266177">
    <property type="component" value="Unassembled WGS sequence"/>
</dbReference>
<comment type="caution">
    <text evidence="5">The sequence shown here is derived from an EMBL/GenBank/DDBJ whole genome shotgun (WGS) entry which is preliminary data.</text>
</comment>
<keyword evidence="4" id="KW-0804">Transcription</keyword>
<dbReference type="EMBL" id="QYZD01000026">
    <property type="protein sequence ID" value="RJG21245.1"/>
    <property type="molecule type" value="Genomic_DNA"/>
</dbReference>
<dbReference type="GO" id="GO:0003677">
    <property type="term" value="F:DNA binding"/>
    <property type="evidence" value="ECO:0007669"/>
    <property type="project" value="UniProtKB-KW"/>
</dbReference>
<reference evidence="5 6" key="1">
    <citation type="submission" date="2018-09" db="EMBL/GenBank/DDBJ databases">
        <title>Paenibacillus SK2017-BO5.</title>
        <authorList>
            <person name="Piskunova J.V."/>
            <person name="Dubiley S.A."/>
            <person name="Severinov K.V."/>
        </authorList>
    </citation>
    <scope>NUCLEOTIDE SEQUENCE [LARGE SCALE GENOMIC DNA]</scope>
    <source>
        <strain evidence="5 6">BO5</strain>
    </source>
</reference>
<dbReference type="Gene3D" id="1.10.10.10">
    <property type="entry name" value="Winged helix-like DNA-binding domain superfamily/Winged helix DNA-binding domain"/>
    <property type="match status" value="1"/>
</dbReference>
<sequence length="125" mass="15100">MRKMKKLPDAEFDIMRVVWANEPPITTAMIMEQLGNERQWKAPTVISLMLRLVERGFLQTEKEGKERTYYPLIRKEDYLALETQHFMKQYHENSFLSFVNTLYNGKQLTEKELDELLKWAKERRE</sequence>
<dbReference type="RefSeq" id="WP_119795669.1">
    <property type="nucleotide sequence ID" value="NZ_CP160395.1"/>
</dbReference>
<evidence type="ECO:0000256" key="3">
    <source>
        <dbReference type="ARBA" id="ARBA00023125"/>
    </source>
</evidence>
<dbReference type="PIRSF" id="PIRSF019455">
    <property type="entry name" value="CopR_AtkY"/>
    <property type="match status" value="1"/>
</dbReference>
<evidence type="ECO:0000313" key="5">
    <source>
        <dbReference type="EMBL" id="RJG21245.1"/>
    </source>
</evidence>
<evidence type="ECO:0000313" key="6">
    <source>
        <dbReference type="Proteomes" id="UP000266177"/>
    </source>
</evidence>
<dbReference type="InterPro" id="IPR036390">
    <property type="entry name" value="WH_DNA-bd_sf"/>
</dbReference>
<organism evidence="5 6">
    <name type="scientific">Paenibacillus thiaminolyticus</name>
    <name type="common">Bacillus thiaminolyticus</name>
    <dbReference type="NCBI Taxonomy" id="49283"/>
    <lineage>
        <taxon>Bacteria</taxon>
        <taxon>Bacillati</taxon>
        <taxon>Bacillota</taxon>
        <taxon>Bacilli</taxon>
        <taxon>Bacillales</taxon>
        <taxon>Paenibacillaceae</taxon>
        <taxon>Paenibacillus</taxon>
    </lineage>
</organism>
<name>A0A3A3GYK5_PANTH</name>
<keyword evidence="2" id="KW-0805">Transcription regulation</keyword>
<evidence type="ECO:0000256" key="1">
    <source>
        <dbReference type="ARBA" id="ARBA00011046"/>
    </source>
</evidence>
<comment type="similarity">
    <text evidence="1">Belongs to the BlaI transcriptional regulatory family.</text>
</comment>
<evidence type="ECO:0000256" key="2">
    <source>
        <dbReference type="ARBA" id="ARBA00023015"/>
    </source>
</evidence>
<dbReference type="OrthoDB" id="1849040at2"/>
<dbReference type="Gene3D" id="1.10.4040.10">
    <property type="entry name" value="Penicillinase repressor domain"/>
    <property type="match status" value="1"/>
</dbReference>
<accession>A0A3A3GYK5</accession>
<gene>
    <name evidence="5" type="ORF">DQX05_22325</name>
</gene>
<dbReference type="InterPro" id="IPR005650">
    <property type="entry name" value="BlaI_family"/>
</dbReference>
<protein>
    <submittedName>
        <fullName evidence="5">BlaI/MecI/CopY family transcriptional regulator</fullName>
    </submittedName>
</protein>
<dbReference type="GO" id="GO:0045892">
    <property type="term" value="P:negative regulation of DNA-templated transcription"/>
    <property type="evidence" value="ECO:0007669"/>
    <property type="project" value="InterPro"/>
</dbReference>
<dbReference type="AlphaFoldDB" id="A0A3A3GYK5"/>
<keyword evidence="3" id="KW-0238">DNA-binding</keyword>